<dbReference type="Proteomes" id="UP001276659">
    <property type="component" value="Unassembled WGS sequence"/>
</dbReference>
<feature type="chain" id="PRO_5042166162" evidence="2">
    <location>
        <begin position="21"/>
        <end position="209"/>
    </location>
</feature>
<sequence>MYTQTLFALALLAFTSYAVADQFGTLEKDIASLENVHSDVANSVFAWADTETSVPTNVLENQFDNYFDVFVSETTAPIPGFLTYLPTPLVTPASELLVSEASLVASDLAPTAGTGGVSGTTTVTGTSTSSVAKVTSYVTSKMTESGTAGTTGISNSINGTKPMTGPMVPPKFTTSAPKTQSKNGASQPTGILVAVGAGLVGVLGVLLFL</sequence>
<name>A0AAD9ZGP9_9LECA</name>
<accession>A0AAD9ZGP9</accession>
<evidence type="ECO:0000313" key="4">
    <source>
        <dbReference type="Proteomes" id="UP001276659"/>
    </source>
</evidence>
<dbReference type="EMBL" id="JASNWA010000003">
    <property type="protein sequence ID" value="KAK3178056.1"/>
    <property type="molecule type" value="Genomic_DNA"/>
</dbReference>
<keyword evidence="4" id="KW-1185">Reference proteome</keyword>
<keyword evidence="1" id="KW-0812">Transmembrane</keyword>
<reference evidence="3" key="1">
    <citation type="submission" date="2022-11" db="EMBL/GenBank/DDBJ databases">
        <title>Chromosomal genome sequence assembly and mating type (MAT) locus characterization of the leprose asexual lichenized fungus Lepraria neglecta (Nyl.) Erichsen.</title>
        <authorList>
            <person name="Allen J.L."/>
            <person name="Pfeffer B."/>
        </authorList>
    </citation>
    <scope>NUCLEOTIDE SEQUENCE</scope>
    <source>
        <strain evidence="3">Allen 5258</strain>
    </source>
</reference>
<keyword evidence="1" id="KW-0472">Membrane</keyword>
<evidence type="ECO:0000256" key="2">
    <source>
        <dbReference type="SAM" id="SignalP"/>
    </source>
</evidence>
<gene>
    <name evidence="3" type="ORF">OEA41_000188</name>
</gene>
<comment type="caution">
    <text evidence="3">The sequence shown here is derived from an EMBL/GenBank/DDBJ whole genome shotgun (WGS) entry which is preliminary data.</text>
</comment>
<protein>
    <submittedName>
        <fullName evidence="3">Uncharacterized protein</fullName>
    </submittedName>
</protein>
<dbReference type="AlphaFoldDB" id="A0AAD9ZGP9"/>
<keyword evidence="1" id="KW-1133">Transmembrane helix</keyword>
<feature type="signal peptide" evidence="2">
    <location>
        <begin position="1"/>
        <end position="20"/>
    </location>
</feature>
<proteinExistence type="predicted"/>
<evidence type="ECO:0000256" key="1">
    <source>
        <dbReference type="SAM" id="Phobius"/>
    </source>
</evidence>
<evidence type="ECO:0000313" key="3">
    <source>
        <dbReference type="EMBL" id="KAK3178056.1"/>
    </source>
</evidence>
<keyword evidence="2" id="KW-0732">Signal</keyword>
<organism evidence="3 4">
    <name type="scientific">Lepraria neglecta</name>
    <dbReference type="NCBI Taxonomy" id="209136"/>
    <lineage>
        <taxon>Eukaryota</taxon>
        <taxon>Fungi</taxon>
        <taxon>Dikarya</taxon>
        <taxon>Ascomycota</taxon>
        <taxon>Pezizomycotina</taxon>
        <taxon>Lecanoromycetes</taxon>
        <taxon>OSLEUM clade</taxon>
        <taxon>Lecanoromycetidae</taxon>
        <taxon>Lecanorales</taxon>
        <taxon>Lecanorineae</taxon>
        <taxon>Stereocaulaceae</taxon>
        <taxon>Lepraria</taxon>
    </lineage>
</organism>
<feature type="transmembrane region" description="Helical" evidence="1">
    <location>
        <begin position="189"/>
        <end position="208"/>
    </location>
</feature>